<keyword evidence="4" id="KW-1185">Reference proteome</keyword>
<feature type="transmembrane region" description="Helical" evidence="2">
    <location>
        <begin position="433"/>
        <end position="455"/>
    </location>
</feature>
<gene>
    <name evidence="3" type="ORF">ACFPA8_00940</name>
</gene>
<feature type="transmembrane region" description="Helical" evidence="2">
    <location>
        <begin position="396"/>
        <end position="421"/>
    </location>
</feature>
<protein>
    <submittedName>
        <fullName evidence="3">DUF6350 family protein</fullName>
    </submittedName>
</protein>
<keyword evidence="2" id="KW-0472">Membrane</keyword>
<feature type="transmembrane region" description="Helical" evidence="2">
    <location>
        <begin position="317"/>
        <end position="333"/>
    </location>
</feature>
<comment type="caution">
    <text evidence="3">The sequence shown here is derived from an EMBL/GenBank/DDBJ whole genome shotgun (WGS) entry which is preliminary data.</text>
</comment>
<feature type="transmembrane region" description="Helical" evidence="2">
    <location>
        <begin position="251"/>
        <end position="272"/>
    </location>
</feature>
<organism evidence="3 4">
    <name type="scientific">Streptomyces ovatisporus</name>
    <dbReference type="NCBI Taxonomy" id="1128682"/>
    <lineage>
        <taxon>Bacteria</taxon>
        <taxon>Bacillati</taxon>
        <taxon>Actinomycetota</taxon>
        <taxon>Actinomycetes</taxon>
        <taxon>Kitasatosporales</taxon>
        <taxon>Streptomycetaceae</taxon>
        <taxon>Streptomyces</taxon>
    </lineage>
</organism>
<dbReference type="EMBL" id="JBHSFH010000002">
    <property type="protein sequence ID" value="MFC4492702.1"/>
    <property type="molecule type" value="Genomic_DNA"/>
</dbReference>
<evidence type="ECO:0000313" key="4">
    <source>
        <dbReference type="Proteomes" id="UP001595997"/>
    </source>
</evidence>
<feature type="transmembrane region" description="Helical" evidence="2">
    <location>
        <begin position="292"/>
        <end position="310"/>
    </location>
</feature>
<feature type="transmembrane region" description="Helical" evidence="2">
    <location>
        <begin position="86"/>
        <end position="105"/>
    </location>
</feature>
<feature type="transmembrane region" description="Helical" evidence="2">
    <location>
        <begin position="23"/>
        <end position="50"/>
    </location>
</feature>
<evidence type="ECO:0000313" key="3">
    <source>
        <dbReference type="EMBL" id="MFC4492702.1"/>
    </source>
</evidence>
<feature type="transmembrane region" description="Helical" evidence="2">
    <location>
        <begin position="353"/>
        <end position="375"/>
    </location>
</feature>
<dbReference type="InterPro" id="IPR045931">
    <property type="entry name" value="DUF6350"/>
</dbReference>
<dbReference type="Proteomes" id="UP001595997">
    <property type="component" value="Unassembled WGS sequence"/>
</dbReference>
<feature type="compositionally biased region" description="Low complexity" evidence="1">
    <location>
        <begin position="204"/>
        <end position="217"/>
    </location>
</feature>
<feature type="transmembrane region" description="Helical" evidence="2">
    <location>
        <begin position="164"/>
        <end position="185"/>
    </location>
</feature>
<keyword evidence="2" id="KW-1133">Transmembrane helix</keyword>
<feature type="transmembrane region" description="Helical" evidence="2">
    <location>
        <begin position="133"/>
        <end position="158"/>
    </location>
</feature>
<proteinExistence type="predicted"/>
<sequence>MTHRSPTLSPYSRSTPRQQPSQAAWLFEGVIAAGLGLGSLTVLVLLLWIITPYPDTGADAALQVAADLWLLGHGSGLVRTETLSGVPAPVALTPLLLVVLPVWLLHRACVRALLAGEERDAGRSGQDREEPGVLAPVGWVAGGYLLTAALAVLFTSAAPVRADVLSAVVRLPLFVVCVAAAATWAGGVRSASKSEGQACEEAVPGDGADQDGPSGADAGQGGAAGTAERPLPLYMRETFALARRLRPLRTALIATAVLCGGGLVLTVGALLWHLDAVQESFPALANAWPGRFAVLLLVVALLPNAAVWAASYGLGPGFALGTGTLVGPFAAGGDPGLPPFPLLAAVPAGGTGGLLACLLSGAVPAAAGATAGWYVGRAAVPGQGRRADSAGWRSTVCVVVFVACCCGGGFAVLAASSGGAIGTQALAFFGPSWWLTGSSAAVWGTAVGVPVALLVRAWRLRDPGPDDDWHATAARQARWAALKSASGGLMPDFEPRRH</sequence>
<feature type="region of interest" description="Disordered" evidence="1">
    <location>
        <begin position="198"/>
        <end position="227"/>
    </location>
</feature>
<evidence type="ECO:0000256" key="2">
    <source>
        <dbReference type="SAM" id="Phobius"/>
    </source>
</evidence>
<keyword evidence="2" id="KW-0812">Transmembrane</keyword>
<dbReference type="Pfam" id="PF19877">
    <property type="entry name" value="DUF6350"/>
    <property type="match status" value="1"/>
</dbReference>
<accession>A0ABV9A0F5</accession>
<reference evidence="4" key="1">
    <citation type="journal article" date="2019" name="Int. J. Syst. Evol. Microbiol.">
        <title>The Global Catalogue of Microorganisms (GCM) 10K type strain sequencing project: providing services to taxonomists for standard genome sequencing and annotation.</title>
        <authorList>
            <consortium name="The Broad Institute Genomics Platform"/>
            <consortium name="The Broad Institute Genome Sequencing Center for Infectious Disease"/>
            <person name="Wu L."/>
            <person name="Ma J."/>
        </authorList>
    </citation>
    <scope>NUCLEOTIDE SEQUENCE [LARGE SCALE GENOMIC DNA]</scope>
    <source>
        <strain evidence="4">CGMCC 4.7357</strain>
    </source>
</reference>
<name>A0ABV9A0F5_9ACTN</name>
<evidence type="ECO:0000256" key="1">
    <source>
        <dbReference type="SAM" id="MobiDB-lite"/>
    </source>
</evidence>